<protein>
    <submittedName>
        <fullName evidence="1">Uncharacterized protein</fullName>
    </submittedName>
</protein>
<dbReference type="EMBL" id="JZUY01000025">
    <property type="protein sequence ID" value="KLC11095.1"/>
    <property type="molecule type" value="Genomic_DNA"/>
</dbReference>
<name>A0ABR5EXZ8_XANPE</name>
<gene>
    <name evidence="1" type="ORF">XP315_00740</name>
</gene>
<dbReference type="Proteomes" id="UP000035369">
    <property type="component" value="Unassembled WGS sequence"/>
</dbReference>
<organism evidence="1 2">
    <name type="scientific">Xanthomonas perforans</name>
    <dbReference type="NCBI Taxonomy" id="442694"/>
    <lineage>
        <taxon>Bacteria</taxon>
        <taxon>Pseudomonadati</taxon>
        <taxon>Pseudomonadota</taxon>
        <taxon>Gammaproteobacteria</taxon>
        <taxon>Lysobacterales</taxon>
        <taxon>Lysobacteraceae</taxon>
        <taxon>Xanthomonas</taxon>
    </lineage>
</organism>
<comment type="caution">
    <text evidence="1">The sequence shown here is derived from an EMBL/GenBank/DDBJ whole genome shotgun (WGS) entry which is preliminary data.</text>
</comment>
<accession>A0ABR5EXZ8</accession>
<keyword evidence="2" id="KW-1185">Reference proteome</keyword>
<reference evidence="1 2" key="1">
    <citation type="submission" date="2015-02" db="EMBL/GenBank/DDBJ databases">
        <title>Whole genome sequencing of multiple isolates of three species of pepper and tomato-infecting xanthomonads reveals genetic diversity in field strains and pinpoints effectors responsible for host specificity.</title>
        <authorList>
            <person name="Schwartz A."/>
            <person name="Dahlbeck D."/>
            <person name="Staskawicz B."/>
            <person name="Bart R."/>
            <person name="Potnis N."/>
            <person name="Minsavage G."/>
            <person name="Timilsina S."/>
            <person name="Goss E."/>
            <person name="Jones J."/>
            <person name="Vallad G."/>
            <person name="Barak J."/>
            <person name="Miller S."/>
            <person name="Ritchie D."/>
            <person name="Martins J.Jr."/>
            <person name="Patane J.S."/>
            <person name="Setubal J.C."/>
        </authorList>
    </citation>
    <scope>NUCLEOTIDE SEQUENCE [LARGE SCALE GENOMIC DNA]</scope>
    <source>
        <strain evidence="1 2">Xp3-15</strain>
    </source>
</reference>
<sequence>MIPHMSATADDLNKLSKTTLGKALGQFGQQRNDLLVAIGKAPIARCRTSHANDRTGPALAPAMLLDEPGKERAFVRRVYSFFAIRSFNAWFSIANSAYIRLSLACSASTSRSRCTSEASMPPYLDFQT</sequence>
<proteinExistence type="predicted"/>
<evidence type="ECO:0000313" key="2">
    <source>
        <dbReference type="Proteomes" id="UP000035369"/>
    </source>
</evidence>
<evidence type="ECO:0000313" key="1">
    <source>
        <dbReference type="EMBL" id="KLC11095.1"/>
    </source>
</evidence>